<gene>
    <name evidence="1" type="ordered locus">Bint_1113</name>
</gene>
<keyword evidence="2" id="KW-1185">Reference proteome</keyword>
<protein>
    <submittedName>
        <fullName evidence="1">Uncharacterized protein</fullName>
    </submittedName>
</protein>
<evidence type="ECO:0000313" key="2">
    <source>
        <dbReference type="Proteomes" id="UP000008522"/>
    </source>
</evidence>
<dbReference type="RefSeq" id="WP_014487569.1">
    <property type="nucleotide sequence ID" value="NC_017243.1"/>
</dbReference>
<reference evidence="1 2" key="1">
    <citation type="journal article" date="2011" name="BMC Genomics">
        <title>Complete genome sequence of Brachyspira intermedia reveals unique genomic features in Brachyspira species and phage-mediated horizontal gene transfer.</title>
        <authorList>
            <person name="Hafstrom T."/>
            <person name="Jansson D.S."/>
            <person name="Segerman B."/>
        </authorList>
    </citation>
    <scope>NUCLEOTIDE SEQUENCE [LARGE SCALE GENOMIC DNA]</scope>
    <source>
        <strain evidence="2">ATCC 51140 / PWS/A</strain>
    </source>
</reference>
<dbReference type="HOGENOM" id="CLU_2022300_0_0_12"/>
<dbReference type="GeneID" id="44969662"/>
<dbReference type="Proteomes" id="UP000008522">
    <property type="component" value="Chromosome"/>
</dbReference>
<evidence type="ECO:0000313" key="1">
    <source>
        <dbReference type="EMBL" id="AEM21736.1"/>
    </source>
</evidence>
<dbReference type="AlphaFoldDB" id="G0EMP8"/>
<name>G0EMP8_BRAIP</name>
<dbReference type="EMBL" id="CP002874">
    <property type="protein sequence ID" value="AEM21736.1"/>
    <property type="molecule type" value="Genomic_DNA"/>
</dbReference>
<dbReference type="OrthoDB" id="9995106at2"/>
<dbReference type="KEGG" id="bip:Bint_1113"/>
<accession>G0EMP8</accession>
<proteinExistence type="predicted"/>
<organism evidence="1 2">
    <name type="scientific">Brachyspira intermedia (strain ATCC 51140 / PWS/A)</name>
    <name type="common">Serpulina intermedia</name>
    <dbReference type="NCBI Taxonomy" id="1045858"/>
    <lineage>
        <taxon>Bacteria</taxon>
        <taxon>Pseudomonadati</taxon>
        <taxon>Spirochaetota</taxon>
        <taxon>Spirochaetia</taxon>
        <taxon>Brachyspirales</taxon>
        <taxon>Brachyspiraceae</taxon>
        <taxon>Brachyspira</taxon>
    </lineage>
</organism>
<sequence>MSIISCTANTKPNIYHSLITIKSESHTRKPMSIYVSKTTENNYELMGIITTDKYSEEYDTGKDSYNISFYLDGGVYDIKFIWYEYKSVYPDPPYKDYKEYILQGKQIEKGINYKIDIDELIK</sequence>
<dbReference type="PATRIC" id="fig|1045858.4.peg.1113"/>